<feature type="domain" description="Holliday junction resolvase-related" evidence="2">
    <location>
        <begin position="30"/>
        <end position="125"/>
    </location>
</feature>
<dbReference type="RefSeq" id="WP_213348380.1">
    <property type="nucleotide sequence ID" value="NZ_JAEDAM010000008.1"/>
</dbReference>
<comment type="caution">
    <text evidence="3">The sequence shown here is derived from an EMBL/GenBank/DDBJ whole genome shotgun (WGS) entry which is preliminary data.</text>
</comment>
<evidence type="ECO:0000259" key="2">
    <source>
        <dbReference type="Pfam" id="PF10107"/>
    </source>
</evidence>
<dbReference type="InterPro" id="IPR019287">
    <property type="entry name" value="Hday_junct_resolvase-rel_dom"/>
</dbReference>
<evidence type="ECO:0000256" key="1">
    <source>
        <dbReference type="SAM" id="Phobius"/>
    </source>
</evidence>
<feature type="transmembrane region" description="Helical" evidence="1">
    <location>
        <begin position="6"/>
        <end position="23"/>
    </location>
</feature>
<keyword evidence="4" id="KW-1185">Reference proteome</keyword>
<dbReference type="Proteomes" id="UP000680365">
    <property type="component" value="Unassembled WGS sequence"/>
</dbReference>
<name>A0ABS5QK72_9BACT</name>
<evidence type="ECO:0000313" key="4">
    <source>
        <dbReference type="Proteomes" id="UP000680365"/>
    </source>
</evidence>
<organism evidence="3 4">
    <name type="scientific">Candidatus Vampirococcus lugosii</name>
    <dbReference type="NCBI Taxonomy" id="2789015"/>
    <lineage>
        <taxon>Bacteria</taxon>
        <taxon>Candidatus Absconditibacteriota</taxon>
        <taxon>Vampirococcus</taxon>
    </lineage>
</organism>
<dbReference type="EMBL" id="JAEDAM010000008">
    <property type="protein sequence ID" value="MBS8121640.1"/>
    <property type="molecule type" value="Genomic_DNA"/>
</dbReference>
<reference evidence="3 4" key="1">
    <citation type="journal article" date="2021" name="Nat. Commun.">
        <title>Reductive evolution and unique predatory mode in the CPR bacterium Vampirococcus lugosii.</title>
        <authorList>
            <person name="Moreira D."/>
            <person name="Zivanovic Y."/>
            <person name="Lopez-Archilla A.I."/>
            <person name="Iniesto M."/>
            <person name="Lopez-Garcia P."/>
        </authorList>
    </citation>
    <scope>NUCLEOTIDE SEQUENCE [LARGE SCALE GENOMIC DNA]</scope>
    <source>
        <strain evidence="3">Chiprana</strain>
    </source>
</reference>
<proteinExistence type="predicted"/>
<accession>A0ABS5QK72</accession>
<protein>
    <submittedName>
        <fullName evidence="3">Holliday junction resolvase-like protein</fullName>
    </submittedName>
</protein>
<gene>
    <name evidence="3" type="ORF">VAMP_12n202</name>
</gene>
<keyword evidence="1" id="KW-1133">Transmembrane helix</keyword>
<dbReference type="Pfam" id="PF10107">
    <property type="entry name" value="Endonuc_Holl"/>
    <property type="match status" value="1"/>
</dbReference>
<sequence length="126" mass="14503">MEKDFIFILFGIIIGLIIGYLFAKIHFWIKNKSVRKDAIGRSKSVILGQVNEKIAPILPQFNYNYKDLVFIGKGIDYIVFDGLSEGNLNKIVFLEIKTGKSNLNKNEKSIKSKLEESKVEYEIMRI</sequence>
<keyword evidence="1" id="KW-0812">Transmembrane</keyword>
<keyword evidence="1" id="KW-0472">Membrane</keyword>
<evidence type="ECO:0000313" key="3">
    <source>
        <dbReference type="EMBL" id="MBS8121640.1"/>
    </source>
</evidence>